<feature type="region of interest" description="Disordered" evidence="7">
    <location>
        <begin position="123"/>
        <end position="142"/>
    </location>
</feature>
<dbReference type="EMBL" id="CP014229">
    <property type="protein sequence ID" value="AMD91073.1"/>
    <property type="molecule type" value="Genomic_DNA"/>
</dbReference>
<evidence type="ECO:0000256" key="1">
    <source>
        <dbReference type="ARBA" id="ARBA00022741"/>
    </source>
</evidence>
<dbReference type="Pfam" id="PF02954">
    <property type="entry name" value="HTH_8"/>
    <property type="match status" value="1"/>
</dbReference>
<dbReference type="AlphaFoldDB" id="A0A0X8JLN6"/>
<keyword evidence="4" id="KW-0238">DNA-binding</keyword>
<organism evidence="10 11">
    <name type="scientific">Desulfovibrio fairfieldensis</name>
    <dbReference type="NCBI Taxonomy" id="44742"/>
    <lineage>
        <taxon>Bacteria</taxon>
        <taxon>Pseudomonadati</taxon>
        <taxon>Thermodesulfobacteriota</taxon>
        <taxon>Desulfovibrionia</taxon>
        <taxon>Desulfovibrionales</taxon>
        <taxon>Desulfovibrionaceae</taxon>
        <taxon>Desulfovibrio</taxon>
    </lineage>
</organism>
<evidence type="ECO:0000313" key="11">
    <source>
        <dbReference type="Proteomes" id="UP000069241"/>
    </source>
</evidence>
<dbReference type="STRING" id="44742.AXF13_13600"/>
<evidence type="ECO:0000256" key="7">
    <source>
        <dbReference type="SAM" id="MobiDB-lite"/>
    </source>
</evidence>
<evidence type="ECO:0000256" key="3">
    <source>
        <dbReference type="ARBA" id="ARBA00023015"/>
    </source>
</evidence>
<name>A0A0X8JLN6_9BACT</name>
<comment type="caution">
    <text evidence="6">Lacks conserved residue(s) required for the propagation of feature annotation.</text>
</comment>
<evidence type="ECO:0000259" key="8">
    <source>
        <dbReference type="PROSITE" id="PS50045"/>
    </source>
</evidence>
<dbReference type="InterPro" id="IPR003593">
    <property type="entry name" value="AAA+_ATPase"/>
</dbReference>
<dbReference type="RefSeq" id="WP_062254046.1">
    <property type="nucleotide sequence ID" value="NZ_CP014229.1"/>
</dbReference>
<feature type="domain" description="Sigma-54 factor interaction" evidence="8">
    <location>
        <begin position="145"/>
        <end position="374"/>
    </location>
</feature>
<evidence type="ECO:0000256" key="4">
    <source>
        <dbReference type="ARBA" id="ARBA00023125"/>
    </source>
</evidence>
<dbReference type="PANTHER" id="PTHR32071">
    <property type="entry name" value="TRANSCRIPTIONAL REGULATORY PROTEIN"/>
    <property type="match status" value="1"/>
</dbReference>
<dbReference type="KEGG" id="dfi:AXF13_13600"/>
<dbReference type="PROSITE" id="PS00688">
    <property type="entry name" value="SIGMA54_INTERACT_3"/>
    <property type="match status" value="1"/>
</dbReference>
<dbReference type="Pfam" id="PF00158">
    <property type="entry name" value="Sigma54_activat"/>
    <property type="match status" value="1"/>
</dbReference>
<dbReference type="Proteomes" id="UP000069241">
    <property type="component" value="Chromosome"/>
</dbReference>
<dbReference type="SMART" id="SM00382">
    <property type="entry name" value="AAA"/>
    <property type="match status" value="1"/>
</dbReference>
<dbReference type="FunFam" id="3.40.50.300:FF:000006">
    <property type="entry name" value="DNA-binding transcriptional regulator NtrC"/>
    <property type="match status" value="1"/>
</dbReference>
<keyword evidence="1" id="KW-0547">Nucleotide-binding</keyword>
<evidence type="ECO:0000259" key="9">
    <source>
        <dbReference type="PROSITE" id="PS50110"/>
    </source>
</evidence>
<dbReference type="CDD" id="cd00009">
    <property type="entry name" value="AAA"/>
    <property type="match status" value="1"/>
</dbReference>
<keyword evidence="5" id="KW-0804">Transcription</keyword>
<dbReference type="SUPFAM" id="SSF52540">
    <property type="entry name" value="P-loop containing nucleoside triphosphate hydrolases"/>
    <property type="match status" value="1"/>
</dbReference>
<dbReference type="InterPro" id="IPR027417">
    <property type="entry name" value="P-loop_NTPase"/>
</dbReference>
<dbReference type="PROSITE" id="PS50110">
    <property type="entry name" value="RESPONSE_REGULATORY"/>
    <property type="match status" value="1"/>
</dbReference>
<dbReference type="SUPFAM" id="SSF46689">
    <property type="entry name" value="Homeodomain-like"/>
    <property type="match status" value="1"/>
</dbReference>
<dbReference type="Gene3D" id="3.40.50.2300">
    <property type="match status" value="1"/>
</dbReference>
<dbReference type="InterPro" id="IPR058031">
    <property type="entry name" value="AAA_lid_NorR"/>
</dbReference>
<dbReference type="InterPro" id="IPR002197">
    <property type="entry name" value="HTH_Fis"/>
</dbReference>
<keyword evidence="3" id="KW-0805">Transcription regulation</keyword>
<evidence type="ECO:0000256" key="2">
    <source>
        <dbReference type="ARBA" id="ARBA00022840"/>
    </source>
</evidence>
<feature type="domain" description="Response regulatory" evidence="9">
    <location>
        <begin position="4"/>
        <end position="118"/>
    </location>
</feature>
<dbReference type="InterPro" id="IPR001789">
    <property type="entry name" value="Sig_transdc_resp-reg_receiver"/>
</dbReference>
<dbReference type="Gene3D" id="1.10.8.60">
    <property type="match status" value="1"/>
</dbReference>
<dbReference type="PROSITE" id="PS00675">
    <property type="entry name" value="SIGMA54_INTERACT_1"/>
    <property type="match status" value="1"/>
</dbReference>
<dbReference type="PROSITE" id="PS00676">
    <property type="entry name" value="SIGMA54_INTERACT_2"/>
    <property type="match status" value="1"/>
</dbReference>
<dbReference type="PRINTS" id="PR01590">
    <property type="entry name" value="HTHFIS"/>
</dbReference>
<proteinExistence type="predicted"/>
<evidence type="ECO:0000313" key="10">
    <source>
        <dbReference type="EMBL" id="AMD91073.1"/>
    </source>
</evidence>
<dbReference type="Gene3D" id="3.40.50.300">
    <property type="entry name" value="P-loop containing nucleotide triphosphate hydrolases"/>
    <property type="match status" value="1"/>
</dbReference>
<dbReference type="Gene3D" id="1.10.10.60">
    <property type="entry name" value="Homeodomain-like"/>
    <property type="match status" value="1"/>
</dbReference>
<dbReference type="SUPFAM" id="SSF52172">
    <property type="entry name" value="CheY-like"/>
    <property type="match status" value="1"/>
</dbReference>
<dbReference type="GO" id="GO:0006355">
    <property type="term" value="P:regulation of DNA-templated transcription"/>
    <property type="evidence" value="ECO:0007669"/>
    <property type="project" value="InterPro"/>
</dbReference>
<dbReference type="InterPro" id="IPR002078">
    <property type="entry name" value="Sigma_54_int"/>
</dbReference>
<feature type="region of interest" description="Disordered" evidence="7">
    <location>
        <begin position="399"/>
        <end position="440"/>
    </location>
</feature>
<dbReference type="InterPro" id="IPR009057">
    <property type="entry name" value="Homeodomain-like_sf"/>
</dbReference>
<dbReference type="InterPro" id="IPR011006">
    <property type="entry name" value="CheY-like_superfamily"/>
</dbReference>
<dbReference type="PANTHER" id="PTHR32071:SF21">
    <property type="entry name" value="TRANSCRIPTIONAL REGULATORY PROTEIN FLGR"/>
    <property type="match status" value="1"/>
</dbReference>
<protein>
    <submittedName>
        <fullName evidence="10">Transcriptional regulator</fullName>
    </submittedName>
</protein>
<evidence type="ECO:0000256" key="6">
    <source>
        <dbReference type="PROSITE-ProRule" id="PRU00169"/>
    </source>
</evidence>
<dbReference type="InterPro" id="IPR025662">
    <property type="entry name" value="Sigma_54_int_dom_ATP-bd_1"/>
</dbReference>
<keyword evidence="11" id="KW-1185">Reference proteome</keyword>
<sequence length="495" mass="53988">MSTRRLLFLAPAQAITGIFPPLRDAGYELGIAENLKGASVFIRKSGPGVIFARPSLPGFRVEDLLAVSAEDPNFPPVIVTTDKGSPEEAERLLGLGARDYWLEPLDVERIMAVAREPRKAASVPASSTFGGHRPQYAEGQGGPRIVGRHPAIARVLQLARQVAASKATVLITGESGTGKEMFARYLHAMSKRARGPFVAVNCAALPEHLLESELFGHEKGAFTGAIARKLGKFELASGGTLLLDEISEMDLALQAKLLRVLQEGEIDRVGGAETVRVDVRVLATTNRDLEDWVKQGKFRQDLYFRLNVIPLRLPSLRERGDDVLELARFFVDLYVREYKLPPVSLSEAAVSWLKNYDFPGNVRELQNLMERAVLLANGRPVEPCHFLLENEAWPLFEEDSLPEDGGVETAGPSAASASPAERTATAAPVQAGSNTPAEQFAGPVIPLHEMERIMIIKGLEATSGNRTQAAELLGISVRTLRNKLNEYRSLGHPVD</sequence>
<accession>A0A0X8JLN6</accession>
<evidence type="ECO:0000256" key="5">
    <source>
        <dbReference type="ARBA" id="ARBA00023163"/>
    </source>
</evidence>
<dbReference type="GO" id="GO:0043565">
    <property type="term" value="F:sequence-specific DNA binding"/>
    <property type="evidence" value="ECO:0007669"/>
    <property type="project" value="InterPro"/>
</dbReference>
<dbReference type="InterPro" id="IPR025943">
    <property type="entry name" value="Sigma_54_int_dom_ATP-bd_2"/>
</dbReference>
<dbReference type="CDD" id="cd00156">
    <property type="entry name" value="REC"/>
    <property type="match status" value="1"/>
</dbReference>
<reference evidence="11" key="1">
    <citation type="submission" date="2016-02" db="EMBL/GenBank/DDBJ databases">
        <authorList>
            <person name="Holder M.E."/>
            <person name="Ajami N.J."/>
            <person name="Petrosino J.F."/>
        </authorList>
    </citation>
    <scope>NUCLEOTIDE SEQUENCE [LARGE SCALE GENOMIC DNA]</scope>
    <source>
        <strain evidence="11">CCUG 45958</strain>
    </source>
</reference>
<dbReference type="GO" id="GO:0000160">
    <property type="term" value="P:phosphorelay signal transduction system"/>
    <property type="evidence" value="ECO:0007669"/>
    <property type="project" value="InterPro"/>
</dbReference>
<feature type="compositionally biased region" description="Low complexity" evidence="7">
    <location>
        <begin position="409"/>
        <end position="428"/>
    </location>
</feature>
<dbReference type="Pfam" id="PF25601">
    <property type="entry name" value="AAA_lid_14"/>
    <property type="match status" value="1"/>
</dbReference>
<dbReference type="GO" id="GO:0005524">
    <property type="term" value="F:ATP binding"/>
    <property type="evidence" value="ECO:0007669"/>
    <property type="project" value="UniProtKB-KW"/>
</dbReference>
<dbReference type="PROSITE" id="PS50045">
    <property type="entry name" value="SIGMA54_INTERACT_4"/>
    <property type="match status" value="1"/>
</dbReference>
<gene>
    <name evidence="10" type="ORF">AXF13_13600</name>
</gene>
<keyword evidence="2" id="KW-0067">ATP-binding</keyword>
<dbReference type="InterPro" id="IPR025944">
    <property type="entry name" value="Sigma_54_int_dom_CS"/>
</dbReference>